<dbReference type="Pfam" id="PF02635">
    <property type="entry name" value="DsrE"/>
    <property type="match status" value="1"/>
</dbReference>
<dbReference type="SUPFAM" id="SSF75169">
    <property type="entry name" value="DsrEFH-like"/>
    <property type="match status" value="1"/>
</dbReference>
<reference evidence="1" key="1">
    <citation type="journal article" date="2021" name="PeerJ">
        <title>Extensive microbial diversity within the chicken gut microbiome revealed by metagenomics and culture.</title>
        <authorList>
            <person name="Gilroy R."/>
            <person name="Ravi A."/>
            <person name="Getino M."/>
            <person name="Pursley I."/>
            <person name="Horton D.L."/>
            <person name="Alikhan N.F."/>
            <person name="Baker D."/>
            <person name="Gharbi K."/>
            <person name="Hall N."/>
            <person name="Watson M."/>
            <person name="Adriaenssens E.M."/>
            <person name="Foster-Nyarko E."/>
            <person name="Jarju S."/>
            <person name="Secka A."/>
            <person name="Antonio M."/>
            <person name="Oren A."/>
            <person name="Chaudhuri R.R."/>
            <person name="La Ragione R."/>
            <person name="Hildebrand F."/>
            <person name="Pallen M.J."/>
        </authorList>
    </citation>
    <scope>NUCLEOTIDE SEQUENCE</scope>
    <source>
        <strain evidence="1">1068</strain>
    </source>
</reference>
<evidence type="ECO:0000313" key="1">
    <source>
        <dbReference type="EMBL" id="HIZ64522.1"/>
    </source>
</evidence>
<dbReference type="AlphaFoldDB" id="A0A9D2JS43"/>
<dbReference type="EMBL" id="DXBG01000027">
    <property type="protein sequence ID" value="HIZ64522.1"/>
    <property type="molecule type" value="Genomic_DNA"/>
</dbReference>
<sequence length="183" mass="20812">MKAKVKDRIRIVSKMNDWSMEYQEGDIFTVESTWYGGVNVRSRSGVPISLDEVEYEILPQEEESHSSSMDEKKVIFHTDSREGFQRTLETSRLLAESWETEGCPGKIEVLAEAQALSCCCHGEEWSEKVRSLQGKAVRFLACKSSMEDYGIPKEKLLENVQIVALGAAHLVEKQFCGYAYLKF</sequence>
<dbReference type="InterPro" id="IPR003787">
    <property type="entry name" value="Sulphur_relay_DsrE/F-like"/>
</dbReference>
<proteinExistence type="predicted"/>
<organism evidence="1 2">
    <name type="scientific">Candidatus Blautia pullicola</name>
    <dbReference type="NCBI Taxonomy" id="2838498"/>
    <lineage>
        <taxon>Bacteria</taxon>
        <taxon>Bacillati</taxon>
        <taxon>Bacillota</taxon>
        <taxon>Clostridia</taxon>
        <taxon>Lachnospirales</taxon>
        <taxon>Lachnospiraceae</taxon>
        <taxon>Blautia</taxon>
    </lineage>
</organism>
<comment type="caution">
    <text evidence="1">The sequence shown here is derived from an EMBL/GenBank/DDBJ whole genome shotgun (WGS) entry which is preliminary data.</text>
</comment>
<dbReference type="Proteomes" id="UP000824056">
    <property type="component" value="Unassembled WGS sequence"/>
</dbReference>
<protein>
    <submittedName>
        <fullName evidence="1">DsrE family protein</fullName>
    </submittedName>
</protein>
<reference evidence="1" key="2">
    <citation type="submission" date="2021-04" db="EMBL/GenBank/DDBJ databases">
        <authorList>
            <person name="Gilroy R."/>
        </authorList>
    </citation>
    <scope>NUCLEOTIDE SEQUENCE</scope>
    <source>
        <strain evidence="1">1068</strain>
    </source>
</reference>
<gene>
    <name evidence="1" type="ORF">H9809_01240</name>
</gene>
<dbReference type="Gene3D" id="3.40.1260.10">
    <property type="entry name" value="DsrEFH-like"/>
    <property type="match status" value="1"/>
</dbReference>
<dbReference type="InterPro" id="IPR027396">
    <property type="entry name" value="DsrEFH-like"/>
</dbReference>
<name>A0A9D2JS43_9FIRM</name>
<evidence type="ECO:0000313" key="2">
    <source>
        <dbReference type="Proteomes" id="UP000824056"/>
    </source>
</evidence>
<accession>A0A9D2JS43</accession>